<dbReference type="GO" id="GO:0005634">
    <property type="term" value="C:nucleus"/>
    <property type="evidence" value="ECO:0007669"/>
    <property type="project" value="TreeGrafter"/>
</dbReference>
<dbReference type="InterPro" id="IPR003613">
    <property type="entry name" value="Ubox_domain"/>
</dbReference>
<accession>A0A1D1UWV4</accession>
<reference evidence="14 15" key="1">
    <citation type="journal article" date="2016" name="Nat. Commun.">
        <title>Extremotolerant tardigrade genome and improved radiotolerance of human cultured cells by tardigrade-unique protein.</title>
        <authorList>
            <person name="Hashimoto T."/>
            <person name="Horikawa D.D."/>
            <person name="Saito Y."/>
            <person name="Kuwahara H."/>
            <person name="Kozuka-Hata H."/>
            <person name="Shin-I T."/>
            <person name="Minakuchi Y."/>
            <person name="Ohishi K."/>
            <person name="Motoyama A."/>
            <person name="Aizu T."/>
            <person name="Enomoto A."/>
            <person name="Kondo K."/>
            <person name="Tanaka S."/>
            <person name="Hara Y."/>
            <person name="Koshikawa S."/>
            <person name="Sagara H."/>
            <person name="Miura T."/>
            <person name="Yokobori S."/>
            <person name="Miyagawa K."/>
            <person name="Suzuki Y."/>
            <person name="Kubo T."/>
            <person name="Oyama M."/>
            <person name="Kohara Y."/>
            <person name="Fujiyama A."/>
            <person name="Arakawa K."/>
            <person name="Katayama T."/>
            <person name="Toyoda A."/>
            <person name="Kunieda T."/>
        </authorList>
    </citation>
    <scope>NUCLEOTIDE SEQUENCE [LARGE SCALE GENOMIC DNA]</scope>
    <source>
        <strain evidence="14 15">YOKOZUNA-1</strain>
    </source>
</reference>
<keyword evidence="12" id="KW-0175">Coiled coil</keyword>
<evidence type="ECO:0000256" key="2">
    <source>
        <dbReference type="ARBA" id="ARBA00004496"/>
    </source>
</evidence>
<dbReference type="FunFam" id="3.30.40.10:FF:000055">
    <property type="entry name" value="Ubiquitin conjugation factor e4 a"/>
    <property type="match status" value="1"/>
</dbReference>
<evidence type="ECO:0000256" key="12">
    <source>
        <dbReference type="SAM" id="Coils"/>
    </source>
</evidence>
<evidence type="ECO:0000256" key="6">
    <source>
        <dbReference type="ARBA" id="ARBA00022490"/>
    </source>
</evidence>
<keyword evidence="9" id="KW-0007">Acetylation</keyword>
<comment type="subcellular location">
    <subcellularLocation>
        <location evidence="2">Cytoplasm</location>
    </subcellularLocation>
</comment>
<dbReference type="SMART" id="SM00504">
    <property type="entry name" value="Ubox"/>
    <property type="match status" value="1"/>
</dbReference>
<sequence length="1018" mass="116452">MDDIRIEDKTPIVKGMEELMDVSSTASAQDLEDNRLIQNILLVTLDPRNLGPNGPRSAVNLGASSNETLISLESLENLFFTRILMPADELPVSLVANQSGKWISLYGKPDQSEVITYLGECFIRLQQARQSDTRPPAARVFDGLEECIMRHFALGFEEPELLRSSNVAHNLAVFYWTEMNSHEAQVVQLFHKLFGQGSSDFLRQGAFAILEMCCTKAQGFGLMKMQDFDAVVHLVTTFSSNPGTAKLLMDFSSPKSNRQAAGFEQTLIGNLVKLSCLPEHHDVPPEFFQSTTAGGINPTEIATTEKFVWTNTNRAVEAVFGIFNNIVRQSPELREQVLKWFGDCLSANFGRAKMWQQNMQFQIRLASDGFILNLSAVILRLCRPFVRPTKNPRILKIHPLWAYSGIYLRKMPEETTLMPKPENSPSVQMPSECNFLSSCFFLCHEALRLGWNVLWDRFGKFNRALNEVEDRLNQARESGNSEEVQLIEQSIQRLASRHLSMKAALTLPENMELMIEFSVCTATWLSQMAVQPLSALPSQLPVDYLPLFPHTPQPPLHLAYIPELLVENVIEVLTCNARLPATTGQTTDWQYEWMVELMNMALIFMSSSGRINNPHLRAKMASLMHNLMPYNRHADTHRDSRHAALFALLDTHKERLFKEHEYKREFFPTVLDIFVSIEMAGNTTLRFGEAFHYRRPLYAIMEYLFTFDYHKQRVEELASESLASLNDANAPLFLKFLNHLVNDSTYMLEGALEYLGKIKKMEAEQPTWASLSEEQRKEKEAEFKQYGDTARYHNILGRETIQCLKSLTKLKNPARIMLSNVMVDRLAVMLNNFLQNLVSPEKRTAYKVKDYDQYSFEPKEMVKVICEIYVDLGSHDARKEFFLAICQDKRSYNPQLFKQTAEVLGMIGAHGQLIHGIERLARNVEVTQATVDEEEEFSEDMPSEYRDALMDTLMRDPVKLPSSGQVLDRSTIARILLTDQMDPFNRQPLTMDQVVPMDQLRTEIENWLAQRRAQKAQK</sequence>
<dbReference type="InterPro" id="IPR045132">
    <property type="entry name" value="UBE4"/>
</dbReference>
<keyword evidence="6" id="KW-0963">Cytoplasm</keyword>
<evidence type="ECO:0000256" key="5">
    <source>
        <dbReference type="ARBA" id="ARBA00012483"/>
    </source>
</evidence>
<evidence type="ECO:0000256" key="10">
    <source>
        <dbReference type="ARBA" id="ARBA00037624"/>
    </source>
</evidence>
<evidence type="ECO:0000256" key="4">
    <source>
        <dbReference type="ARBA" id="ARBA00007434"/>
    </source>
</evidence>
<dbReference type="PANTHER" id="PTHR13931:SF16">
    <property type="entry name" value="UBIQUITIN CONJUGATION FACTOR E4 A"/>
    <property type="match status" value="1"/>
</dbReference>
<evidence type="ECO:0000259" key="13">
    <source>
        <dbReference type="PROSITE" id="PS51698"/>
    </source>
</evidence>
<dbReference type="GO" id="GO:0005737">
    <property type="term" value="C:cytoplasm"/>
    <property type="evidence" value="ECO:0007669"/>
    <property type="project" value="UniProtKB-SubCell"/>
</dbReference>
<evidence type="ECO:0000256" key="1">
    <source>
        <dbReference type="ARBA" id="ARBA00000900"/>
    </source>
</evidence>
<evidence type="ECO:0000313" key="15">
    <source>
        <dbReference type="Proteomes" id="UP000186922"/>
    </source>
</evidence>
<dbReference type="GO" id="GO:0006511">
    <property type="term" value="P:ubiquitin-dependent protein catabolic process"/>
    <property type="evidence" value="ECO:0007669"/>
    <property type="project" value="InterPro"/>
</dbReference>
<proteinExistence type="inferred from homology"/>
<dbReference type="PANTHER" id="PTHR13931">
    <property type="entry name" value="UBIQUITINATION FACTOR E4"/>
    <property type="match status" value="1"/>
</dbReference>
<dbReference type="SUPFAM" id="SSF57850">
    <property type="entry name" value="RING/U-box"/>
    <property type="match status" value="1"/>
</dbReference>
<dbReference type="EMBL" id="BDGG01000002">
    <property type="protein sequence ID" value="GAU93070.1"/>
    <property type="molecule type" value="Genomic_DNA"/>
</dbReference>
<dbReference type="InterPro" id="IPR019474">
    <property type="entry name" value="Ub_conjug_fac_E4_core"/>
</dbReference>
<dbReference type="Gene3D" id="3.30.40.10">
    <property type="entry name" value="Zinc/RING finger domain, C3HC4 (zinc finger)"/>
    <property type="match status" value="1"/>
</dbReference>
<dbReference type="OrthoDB" id="20295at2759"/>
<dbReference type="GO" id="GO:0036503">
    <property type="term" value="P:ERAD pathway"/>
    <property type="evidence" value="ECO:0007669"/>
    <property type="project" value="InterPro"/>
</dbReference>
<feature type="coiled-coil region" evidence="12">
    <location>
        <begin position="458"/>
        <end position="485"/>
    </location>
</feature>
<keyword evidence="7" id="KW-0808">Transferase</keyword>
<evidence type="ECO:0000256" key="8">
    <source>
        <dbReference type="ARBA" id="ARBA00022786"/>
    </source>
</evidence>
<comment type="catalytic activity">
    <reaction evidence="1">
        <text>S-ubiquitinyl-[E2 ubiquitin-conjugating enzyme]-L-cysteine + [acceptor protein]-L-lysine = [E2 ubiquitin-conjugating enzyme]-L-cysteine + N(6)-ubiquitinyl-[acceptor protein]-L-lysine.</text>
        <dbReference type="EC" id="2.3.2.27"/>
    </reaction>
</comment>
<protein>
    <recommendedName>
        <fullName evidence="11">Ubiquitin conjugation factor E4 A</fullName>
        <ecNumber evidence="5">2.3.2.27</ecNumber>
    </recommendedName>
</protein>
<dbReference type="GO" id="GO:0000151">
    <property type="term" value="C:ubiquitin ligase complex"/>
    <property type="evidence" value="ECO:0007669"/>
    <property type="project" value="InterPro"/>
</dbReference>
<keyword evidence="15" id="KW-1185">Reference proteome</keyword>
<name>A0A1D1UWV4_RAMVA</name>
<dbReference type="AlphaFoldDB" id="A0A1D1UWV4"/>
<dbReference type="PROSITE" id="PS51698">
    <property type="entry name" value="U_BOX"/>
    <property type="match status" value="1"/>
</dbReference>
<comment type="caution">
    <text evidence="14">The sequence shown here is derived from an EMBL/GenBank/DDBJ whole genome shotgun (WGS) entry which is preliminary data.</text>
</comment>
<keyword evidence="8" id="KW-0833">Ubl conjugation pathway</keyword>
<dbReference type="STRING" id="947166.A0A1D1UWV4"/>
<dbReference type="EC" id="2.3.2.27" evidence="5"/>
<dbReference type="InterPro" id="IPR013083">
    <property type="entry name" value="Znf_RING/FYVE/PHD"/>
</dbReference>
<comment type="function">
    <text evidence="10">Ubiquitin-protein ligase that probably functions as an E3 ligase in conjunction with specific E1 and E2 ligases. May also function as an E4 ligase mediating the assembly of polyubiquitin chains on substrates ubiquitinated by another E3 ubiquitin ligase. Mediates 'Lys-48'-linked polyubiquitination of substrates.</text>
</comment>
<comment type="similarity">
    <text evidence="4">Belongs to the ubiquitin conjugation factor E4 family.</text>
</comment>
<evidence type="ECO:0000256" key="3">
    <source>
        <dbReference type="ARBA" id="ARBA00004906"/>
    </source>
</evidence>
<feature type="domain" description="U-box" evidence="13">
    <location>
        <begin position="940"/>
        <end position="1014"/>
    </location>
</feature>
<dbReference type="Proteomes" id="UP000186922">
    <property type="component" value="Unassembled WGS sequence"/>
</dbReference>
<evidence type="ECO:0000256" key="9">
    <source>
        <dbReference type="ARBA" id="ARBA00022990"/>
    </source>
</evidence>
<dbReference type="Pfam" id="PF04564">
    <property type="entry name" value="U-box"/>
    <property type="match status" value="1"/>
</dbReference>
<dbReference type="GO" id="GO:0000209">
    <property type="term" value="P:protein polyubiquitination"/>
    <property type="evidence" value="ECO:0007669"/>
    <property type="project" value="TreeGrafter"/>
</dbReference>
<evidence type="ECO:0000313" key="14">
    <source>
        <dbReference type="EMBL" id="GAU93070.1"/>
    </source>
</evidence>
<comment type="pathway">
    <text evidence="3">Protein modification; protein ubiquitination.</text>
</comment>
<dbReference type="Pfam" id="PF10408">
    <property type="entry name" value="Ufd2P_core"/>
    <property type="match status" value="1"/>
</dbReference>
<gene>
    <name evidence="14" type="primary">RvY_05059-1</name>
    <name evidence="14" type="synonym">RvY_05059.1</name>
    <name evidence="14" type="ORF">RvY_05059</name>
</gene>
<dbReference type="UniPathway" id="UPA00143"/>
<evidence type="ECO:0000256" key="7">
    <source>
        <dbReference type="ARBA" id="ARBA00022679"/>
    </source>
</evidence>
<organism evidence="14 15">
    <name type="scientific">Ramazzottius varieornatus</name>
    <name type="common">Water bear</name>
    <name type="synonym">Tardigrade</name>
    <dbReference type="NCBI Taxonomy" id="947166"/>
    <lineage>
        <taxon>Eukaryota</taxon>
        <taxon>Metazoa</taxon>
        <taxon>Ecdysozoa</taxon>
        <taxon>Tardigrada</taxon>
        <taxon>Eutardigrada</taxon>
        <taxon>Parachela</taxon>
        <taxon>Hypsibioidea</taxon>
        <taxon>Ramazzottiidae</taxon>
        <taxon>Ramazzottius</taxon>
    </lineage>
</organism>
<dbReference type="GO" id="GO:0034450">
    <property type="term" value="F:ubiquitin-ubiquitin ligase activity"/>
    <property type="evidence" value="ECO:0007669"/>
    <property type="project" value="InterPro"/>
</dbReference>
<evidence type="ECO:0000256" key="11">
    <source>
        <dbReference type="ARBA" id="ARBA00040077"/>
    </source>
</evidence>